<feature type="transmembrane region" description="Helical" evidence="1">
    <location>
        <begin position="819"/>
        <end position="848"/>
    </location>
</feature>
<dbReference type="PANTHER" id="PTHR37471:SF1">
    <property type="entry name" value="AB HYDROLASE-1 DOMAIN-CONTAINING PROTEIN"/>
    <property type="match status" value="1"/>
</dbReference>
<evidence type="ECO:0000313" key="4">
    <source>
        <dbReference type="Proteomes" id="UP000007800"/>
    </source>
</evidence>
<dbReference type="OrthoDB" id="6431331at2759"/>
<dbReference type="InterPro" id="IPR000195">
    <property type="entry name" value="Rab-GAP-TBC_dom"/>
</dbReference>
<evidence type="ECO:0000313" key="3">
    <source>
        <dbReference type="EMBL" id="EER08588.1"/>
    </source>
</evidence>
<protein>
    <recommendedName>
        <fullName evidence="2">Rab-GAP TBC domain-containing protein</fullName>
    </recommendedName>
</protein>
<accession>C5L3K9</accession>
<evidence type="ECO:0000256" key="1">
    <source>
        <dbReference type="SAM" id="Phobius"/>
    </source>
</evidence>
<organism evidence="4">
    <name type="scientific">Perkinsus marinus (strain ATCC 50983 / TXsc)</name>
    <dbReference type="NCBI Taxonomy" id="423536"/>
    <lineage>
        <taxon>Eukaryota</taxon>
        <taxon>Sar</taxon>
        <taxon>Alveolata</taxon>
        <taxon>Perkinsozoa</taxon>
        <taxon>Perkinsea</taxon>
        <taxon>Perkinsida</taxon>
        <taxon>Perkinsidae</taxon>
        <taxon>Perkinsus</taxon>
    </lineage>
</organism>
<dbReference type="Proteomes" id="UP000007800">
    <property type="component" value="Unassembled WGS sequence"/>
</dbReference>
<dbReference type="Gene3D" id="1.10.8.1310">
    <property type="match status" value="1"/>
</dbReference>
<dbReference type="GeneID" id="9042199"/>
<keyword evidence="1" id="KW-1133">Transmembrane helix</keyword>
<gene>
    <name evidence="3" type="ORF">Pmar_PMAR017641</name>
</gene>
<reference evidence="3 4" key="1">
    <citation type="submission" date="2008-07" db="EMBL/GenBank/DDBJ databases">
        <authorList>
            <person name="El-Sayed N."/>
            <person name="Caler E."/>
            <person name="Inman J."/>
            <person name="Amedeo P."/>
            <person name="Hass B."/>
            <person name="Wortman J."/>
        </authorList>
    </citation>
    <scope>NUCLEOTIDE SEQUENCE [LARGE SCALE GENOMIC DNA]</scope>
    <source>
        <strain evidence="4">ATCC 50983 / TXsc</strain>
    </source>
</reference>
<dbReference type="InParanoid" id="C5L3K9"/>
<keyword evidence="1" id="KW-0472">Membrane</keyword>
<proteinExistence type="predicted"/>
<dbReference type="PANTHER" id="PTHR37471">
    <property type="entry name" value="UNNAMED PRODUCT"/>
    <property type="match status" value="1"/>
</dbReference>
<dbReference type="InterPro" id="IPR004345">
    <property type="entry name" value="TB2_DP1_HVA22"/>
</dbReference>
<feature type="transmembrane region" description="Helical" evidence="1">
    <location>
        <begin position="218"/>
        <end position="237"/>
    </location>
</feature>
<dbReference type="SUPFAM" id="SSF47923">
    <property type="entry name" value="Ypt/Rab-GAP domain of gyp1p"/>
    <property type="match status" value="1"/>
</dbReference>
<dbReference type="InterPro" id="IPR035969">
    <property type="entry name" value="Rab-GAP_TBC_sf"/>
</dbReference>
<dbReference type="EMBL" id="GG678922">
    <property type="protein sequence ID" value="EER08588.1"/>
    <property type="molecule type" value="Genomic_DNA"/>
</dbReference>
<keyword evidence="1" id="KW-0812">Transmembrane</keyword>
<evidence type="ECO:0000259" key="2">
    <source>
        <dbReference type="Pfam" id="PF00566"/>
    </source>
</evidence>
<dbReference type="Gene3D" id="1.10.472.80">
    <property type="entry name" value="Ypt/Rab-GAP domain of gyp1p, domain 3"/>
    <property type="match status" value="1"/>
</dbReference>
<dbReference type="SUPFAM" id="SSF53474">
    <property type="entry name" value="alpha/beta-Hydrolases"/>
    <property type="match status" value="1"/>
</dbReference>
<dbReference type="Gene3D" id="3.40.50.1820">
    <property type="entry name" value="alpha/beta hydrolase"/>
    <property type="match status" value="1"/>
</dbReference>
<dbReference type="Pfam" id="PF03134">
    <property type="entry name" value="TB2_DP1_HVA22"/>
    <property type="match status" value="1"/>
</dbReference>
<keyword evidence="4" id="KW-1185">Reference proteome</keyword>
<name>C5L3K9_PERM5</name>
<sequence>MSESIPQLEEATAPSAHPHILLGFVLLWMVAEAIAYAWYRRRLALRNATPAVVPVVSSEQRDFVFDNVLDLGKYYPDGVWRLLKGWFHPSLAQQDLRQDNLNEMLAWAFCYKDTADLTSSEWQWVEKAKAMINDRYGYSPKPGRADVTTVRNTLDPIVSNYHPLSFYCGVVLAKAFGAVVLRLRGYHHYSSGRVWYWYRSRPALEETLVDQGESSEEVFVFFHGIGIGLVTYLTMIFKLKQKTQFLFEMPWISMNPLAEVVPDDEYAIDVRRALKDQGVTNTQRLCLAGHSFGSLPVVWLKRHCPDVFNRSRVVLMDPVCIYLNLPDVCLNFLYRKPRRLFMRFLRYIASEELGIACCLHRDFFWMQSVIFPQELPQGSTVFLSEYDHFLWRMPFAMSPPRRRVTIDSNSSESSTAASSKTEVLPYEILLLRGVNRSPREVCGQGAQKKRRQIQIHRIFRALATEPTIDLYELQVLAHSPMGFVNSGIRRSVWSALLGISNGGESRGQEEEEAEILSLQEVEKSYPIINTRRCSAMLENLCLFYLSDLCFYPFQHALLPGLDLSFALLEALDPELYHALVAADIESPHFAVPWVLTLMTHNLPTLEMSQRLMDSLLVSHPAIIYYYVPCLLIMHRDDILHVEPFDMPHLHQFCQNLPSTLDMPSLERLIGMVWLCVREVFPLAKLLRLKAARRMPRGSSIHSKRLLCQMGDGRERAIAVERRAKELIKDQRRFVSLFSGGKRLKCFGYATDVTKVLSVTAGCFGAMMSEAPSSRTTSVSDDSSEEEEGSFGDVFDALDKRCREVPLLCKLSDLLDVEPGLITSVMIAMMGGGLLVGWGAFMISTAVAVVNPARGSMRAIRDYHADPEHGAKQLERWLQYWVCLGGIILVESISLSTLLFHFPLWYIAKVALVLYLQMEKCPGRLVLFEWMRDIMGGSSVEMNSVTAVATARQSCSTERTPSSE</sequence>
<feature type="transmembrane region" description="Helical" evidence="1">
    <location>
        <begin position="877"/>
        <end position="907"/>
    </location>
</feature>
<dbReference type="RefSeq" id="XP_002776772.1">
    <property type="nucleotide sequence ID" value="XM_002776726.1"/>
</dbReference>
<feature type="transmembrane region" description="Helical" evidence="1">
    <location>
        <begin position="20"/>
        <end position="39"/>
    </location>
</feature>
<dbReference type="InterPro" id="IPR029058">
    <property type="entry name" value="AB_hydrolase_fold"/>
</dbReference>
<dbReference type="AlphaFoldDB" id="C5L3K9"/>
<feature type="domain" description="Rab-GAP TBC" evidence="2">
    <location>
        <begin position="535"/>
        <end position="639"/>
    </location>
</feature>
<dbReference type="Pfam" id="PF00566">
    <property type="entry name" value="RabGAP-TBC"/>
    <property type="match status" value="1"/>
</dbReference>